<protein>
    <submittedName>
        <fullName evidence="2">GL22647</fullName>
    </submittedName>
</protein>
<evidence type="ECO:0000313" key="3">
    <source>
        <dbReference type="Proteomes" id="UP000008744"/>
    </source>
</evidence>
<dbReference type="HOGENOM" id="CLU_2401949_0_0_1"/>
<evidence type="ECO:0000256" key="1">
    <source>
        <dbReference type="SAM" id="SignalP"/>
    </source>
</evidence>
<proteinExistence type="predicted"/>
<organism evidence="3">
    <name type="scientific">Drosophila persimilis</name>
    <name type="common">Fruit fly</name>
    <dbReference type="NCBI Taxonomy" id="7234"/>
    <lineage>
        <taxon>Eukaryota</taxon>
        <taxon>Metazoa</taxon>
        <taxon>Ecdysozoa</taxon>
        <taxon>Arthropoda</taxon>
        <taxon>Hexapoda</taxon>
        <taxon>Insecta</taxon>
        <taxon>Pterygota</taxon>
        <taxon>Neoptera</taxon>
        <taxon>Endopterygota</taxon>
        <taxon>Diptera</taxon>
        <taxon>Brachycera</taxon>
        <taxon>Muscomorpha</taxon>
        <taxon>Ephydroidea</taxon>
        <taxon>Drosophilidae</taxon>
        <taxon>Drosophila</taxon>
        <taxon>Sophophora</taxon>
    </lineage>
</organism>
<reference evidence="2 3" key="1">
    <citation type="journal article" date="2007" name="Nature">
        <title>Evolution of genes and genomes on the Drosophila phylogeny.</title>
        <authorList>
            <consortium name="Drosophila 12 Genomes Consortium"/>
            <person name="Clark A.G."/>
            <person name="Eisen M.B."/>
            <person name="Smith D.R."/>
            <person name="Bergman C.M."/>
            <person name="Oliver B."/>
            <person name="Markow T.A."/>
            <person name="Kaufman T.C."/>
            <person name="Kellis M."/>
            <person name="Gelbart W."/>
            <person name="Iyer V.N."/>
            <person name="Pollard D.A."/>
            <person name="Sackton T.B."/>
            <person name="Larracuente A.M."/>
            <person name="Singh N.D."/>
            <person name="Abad J.P."/>
            <person name="Abt D.N."/>
            <person name="Adryan B."/>
            <person name="Aguade M."/>
            <person name="Akashi H."/>
            <person name="Anderson W.W."/>
            <person name="Aquadro C.F."/>
            <person name="Ardell D.H."/>
            <person name="Arguello R."/>
            <person name="Artieri C.G."/>
            <person name="Barbash D.A."/>
            <person name="Barker D."/>
            <person name="Barsanti P."/>
            <person name="Batterham P."/>
            <person name="Batzoglou S."/>
            <person name="Begun D."/>
            <person name="Bhutkar A."/>
            <person name="Blanco E."/>
            <person name="Bosak S.A."/>
            <person name="Bradley R.K."/>
            <person name="Brand A.D."/>
            <person name="Brent M.R."/>
            <person name="Brooks A.N."/>
            <person name="Brown R.H."/>
            <person name="Butlin R.K."/>
            <person name="Caggese C."/>
            <person name="Calvi B.R."/>
            <person name="Bernardo de Carvalho A."/>
            <person name="Caspi A."/>
            <person name="Castrezana S."/>
            <person name="Celniker S.E."/>
            <person name="Chang J.L."/>
            <person name="Chapple C."/>
            <person name="Chatterji S."/>
            <person name="Chinwalla A."/>
            <person name="Civetta A."/>
            <person name="Clifton S.W."/>
            <person name="Comeron J.M."/>
            <person name="Costello J.C."/>
            <person name="Coyne J.A."/>
            <person name="Daub J."/>
            <person name="David R.G."/>
            <person name="Delcher A.L."/>
            <person name="Delehaunty K."/>
            <person name="Do C.B."/>
            <person name="Ebling H."/>
            <person name="Edwards K."/>
            <person name="Eickbush T."/>
            <person name="Evans J.D."/>
            <person name="Filipski A."/>
            <person name="Findeiss S."/>
            <person name="Freyhult E."/>
            <person name="Fulton L."/>
            <person name="Fulton R."/>
            <person name="Garcia A.C."/>
            <person name="Gardiner A."/>
            <person name="Garfield D.A."/>
            <person name="Garvin B.E."/>
            <person name="Gibson G."/>
            <person name="Gilbert D."/>
            <person name="Gnerre S."/>
            <person name="Godfrey J."/>
            <person name="Good R."/>
            <person name="Gotea V."/>
            <person name="Gravely B."/>
            <person name="Greenberg A.J."/>
            <person name="Griffiths-Jones S."/>
            <person name="Gross S."/>
            <person name="Guigo R."/>
            <person name="Gustafson E.A."/>
            <person name="Haerty W."/>
            <person name="Hahn M.W."/>
            <person name="Halligan D.L."/>
            <person name="Halpern A.L."/>
            <person name="Halter G.M."/>
            <person name="Han M.V."/>
            <person name="Heger A."/>
            <person name="Hillier L."/>
            <person name="Hinrichs A.S."/>
            <person name="Holmes I."/>
            <person name="Hoskins R.A."/>
            <person name="Hubisz M.J."/>
            <person name="Hultmark D."/>
            <person name="Huntley M.A."/>
            <person name="Jaffe D.B."/>
            <person name="Jagadeeshan S."/>
            <person name="Jeck W.R."/>
            <person name="Johnson J."/>
            <person name="Jones C.D."/>
            <person name="Jordan W.C."/>
            <person name="Karpen G.H."/>
            <person name="Kataoka E."/>
            <person name="Keightley P.D."/>
            <person name="Kheradpour P."/>
            <person name="Kirkness E.F."/>
            <person name="Koerich L.B."/>
            <person name="Kristiansen K."/>
            <person name="Kudrna D."/>
            <person name="Kulathinal R.J."/>
            <person name="Kumar S."/>
            <person name="Kwok R."/>
            <person name="Lander E."/>
            <person name="Langley C.H."/>
            <person name="Lapoint R."/>
            <person name="Lazzaro B.P."/>
            <person name="Lee S.J."/>
            <person name="Levesque L."/>
            <person name="Li R."/>
            <person name="Lin C.F."/>
            <person name="Lin M.F."/>
            <person name="Lindblad-Toh K."/>
            <person name="Llopart A."/>
            <person name="Long M."/>
            <person name="Low L."/>
            <person name="Lozovsky E."/>
            <person name="Lu J."/>
            <person name="Luo M."/>
            <person name="Machado C.A."/>
            <person name="Makalowski W."/>
            <person name="Marzo M."/>
            <person name="Matsuda M."/>
            <person name="Matzkin L."/>
            <person name="McAllister B."/>
            <person name="McBride C.S."/>
            <person name="McKernan B."/>
            <person name="McKernan K."/>
            <person name="Mendez-Lago M."/>
            <person name="Minx P."/>
            <person name="Mollenhauer M.U."/>
            <person name="Montooth K."/>
            <person name="Mount S.M."/>
            <person name="Mu X."/>
            <person name="Myers E."/>
            <person name="Negre B."/>
            <person name="Newfeld S."/>
            <person name="Nielsen R."/>
            <person name="Noor M.A."/>
            <person name="O'Grady P."/>
            <person name="Pachter L."/>
            <person name="Papaceit M."/>
            <person name="Parisi M.J."/>
            <person name="Parisi M."/>
            <person name="Parts L."/>
            <person name="Pedersen J.S."/>
            <person name="Pesole G."/>
            <person name="Phillippy A.M."/>
            <person name="Ponting C.P."/>
            <person name="Pop M."/>
            <person name="Porcelli D."/>
            <person name="Powell J.R."/>
            <person name="Prohaska S."/>
            <person name="Pruitt K."/>
            <person name="Puig M."/>
            <person name="Quesneville H."/>
            <person name="Ram K.R."/>
            <person name="Rand D."/>
            <person name="Rasmussen M.D."/>
            <person name="Reed L.K."/>
            <person name="Reenan R."/>
            <person name="Reily A."/>
            <person name="Remington K.A."/>
            <person name="Rieger T.T."/>
            <person name="Ritchie M.G."/>
            <person name="Robin C."/>
            <person name="Rogers Y.H."/>
            <person name="Rohde C."/>
            <person name="Rozas J."/>
            <person name="Rubenfield M.J."/>
            <person name="Ruiz A."/>
            <person name="Russo S."/>
            <person name="Salzberg S.L."/>
            <person name="Sanchez-Gracia A."/>
            <person name="Saranga D.J."/>
            <person name="Sato H."/>
            <person name="Schaeffer S.W."/>
            <person name="Schatz M.C."/>
            <person name="Schlenke T."/>
            <person name="Schwartz R."/>
            <person name="Segarra C."/>
            <person name="Singh R.S."/>
            <person name="Sirot L."/>
            <person name="Sirota M."/>
            <person name="Sisneros N.B."/>
            <person name="Smith C.D."/>
            <person name="Smith T.F."/>
            <person name="Spieth J."/>
            <person name="Stage D.E."/>
            <person name="Stark A."/>
            <person name="Stephan W."/>
            <person name="Strausberg R.L."/>
            <person name="Strempel S."/>
            <person name="Sturgill D."/>
            <person name="Sutton G."/>
            <person name="Sutton G.G."/>
            <person name="Tao W."/>
            <person name="Teichmann S."/>
            <person name="Tobari Y.N."/>
            <person name="Tomimura Y."/>
            <person name="Tsolas J.M."/>
            <person name="Valente V.L."/>
            <person name="Venter E."/>
            <person name="Venter J.C."/>
            <person name="Vicario S."/>
            <person name="Vieira F.G."/>
            <person name="Vilella A.J."/>
            <person name="Villasante A."/>
            <person name="Walenz B."/>
            <person name="Wang J."/>
            <person name="Wasserman M."/>
            <person name="Watts T."/>
            <person name="Wilson D."/>
            <person name="Wilson R.K."/>
            <person name="Wing R.A."/>
            <person name="Wolfner M.F."/>
            <person name="Wong A."/>
            <person name="Wong G.K."/>
            <person name="Wu C.I."/>
            <person name="Wu G."/>
            <person name="Yamamoto D."/>
            <person name="Yang H.P."/>
            <person name="Yang S.P."/>
            <person name="Yorke J.A."/>
            <person name="Yoshida K."/>
            <person name="Zdobnov E."/>
            <person name="Zhang P."/>
            <person name="Zhang Y."/>
            <person name="Zimin A.V."/>
            <person name="Baldwin J."/>
            <person name="Abdouelleil A."/>
            <person name="Abdulkadir J."/>
            <person name="Abebe A."/>
            <person name="Abera B."/>
            <person name="Abreu J."/>
            <person name="Acer S.C."/>
            <person name="Aftuck L."/>
            <person name="Alexander A."/>
            <person name="An P."/>
            <person name="Anderson E."/>
            <person name="Anderson S."/>
            <person name="Arachi H."/>
            <person name="Azer M."/>
            <person name="Bachantsang P."/>
            <person name="Barry A."/>
            <person name="Bayul T."/>
            <person name="Berlin A."/>
            <person name="Bessette D."/>
            <person name="Bloom T."/>
            <person name="Blye J."/>
            <person name="Boguslavskiy L."/>
            <person name="Bonnet C."/>
            <person name="Boukhgalter B."/>
            <person name="Bourzgui I."/>
            <person name="Brown A."/>
            <person name="Cahill P."/>
            <person name="Channer S."/>
            <person name="Cheshatsang Y."/>
            <person name="Chuda L."/>
            <person name="Citroen M."/>
            <person name="Collymore A."/>
            <person name="Cooke P."/>
            <person name="Costello M."/>
            <person name="D'Aco K."/>
            <person name="Daza R."/>
            <person name="De Haan G."/>
            <person name="DeGray S."/>
            <person name="DeMaso C."/>
            <person name="Dhargay N."/>
            <person name="Dooley K."/>
            <person name="Dooley E."/>
            <person name="Doricent M."/>
            <person name="Dorje P."/>
            <person name="Dorjee K."/>
            <person name="Dupes A."/>
            <person name="Elong R."/>
            <person name="Falk J."/>
            <person name="Farina A."/>
            <person name="Faro S."/>
            <person name="Ferguson D."/>
            <person name="Fisher S."/>
            <person name="Foley C.D."/>
            <person name="Franke A."/>
            <person name="Friedrich D."/>
            <person name="Gadbois L."/>
            <person name="Gearin G."/>
            <person name="Gearin C.R."/>
            <person name="Giannoukos G."/>
            <person name="Goode T."/>
            <person name="Graham J."/>
            <person name="Grandbois E."/>
            <person name="Grewal S."/>
            <person name="Gyaltsen K."/>
            <person name="Hafez N."/>
            <person name="Hagos B."/>
            <person name="Hall J."/>
            <person name="Henson C."/>
            <person name="Hollinger A."/>
            <person name="Honan T."/>
            <person name="Huard M.D."/>
            <person name="Hughes L."/>
            <person name="Hurhula B."/>
            <person name="Husby M.E."/>
            <person name="Kamat A."/>
            <person name="Kanga B."/>
            <person name="Kashin S."/>
            <person name="Khazanovich D."/>
            <person name="Kisner P."/>
            <person name="Lance K."/>
            <person name="Lara M."/>
            <person name="Lee W."/>
            <person name="Lennon N."/>
            <person name="Letendre F."/>
            <person name="LeVine R."/>
            <person name="Lipovsky A."/>
            <person name="Liu X."/>
            <person name="Liu J."/>
            <person name="Liu S."/>
            <person name="Lokyitsang T."/>
            <person name="Lokyitsang Y."/>
            <person name="Lubonja R."/>
            <person name="Lui A."/>
            <person name="MacDonald P."/>
            <person name="Magnisalis V."/>
            <person name="Maru K."/>
            <person name="Matthews C."/>
            <person name="McCusker W."/>
            <person name="McDonough S."/>
            <person name="Mehta T."/>
            <person name="Meldrim J."/>
            <person name="Meneus L."/>
            <person name="Mihai O."/>
            <person name="Mihalev A."/>
            <person name="Mihova T."/>
            <person name="Mittelman R."/>
            <person name="Mlenga V."/>
            <person name="Montmayeur A."/>
            <person name="Mulrain L."/>
            <person name="Navidi A."/>
            <person name="Naylor J."/>
            <person name="Negash T."/>
            <person name="Nguyen T."/>
            <person name="Nguyen N."/>
            <person name="Nicol R."/>
            <person name="Norbu C."/>
            <person name="Norbu N."/>
            <person name="Novod N."/>
            <person name="O'Neill B."/>
            <person name="Osman S."/>
            <person name="Markiewicz E."/>
            <person name="Oyono O.L."/>
            <person name="Patti C."/>
            <person name="Phunkhang P."/>
            <person name="Pierre F."/>
            <person name="Priest M."/>
            <person name="Raghuraman S."/>
            <person name="Rege F."/>
            <person name="Reyes R."/>
            <person name="Rise C."/>
            <person name="Rogov P."/>
            <person name="Ross K."/>
            <person name="Ryan E."/>
            <person name="Settipalli S."/>
            <person name="Shea T."/>
            <person name="Sherpa N."/>
            <person name="Shi L."/>
            <person name="Shih D."/>
            <person name="Sparrow T."/>
            <person name="Spaulding J."/>
            <person name="Stalker J."/>
            <person name="Stange-Thomann N."/>
            <person name="Stavropoulos S."/>
            <person name="Stone C."/>
            <person name="Strader C."/>
            <person name="Tesfaye S."/>
            <person name="Thomson T."/>
            <person name="Thoulutsang Y."/>
            <person name="Thoulutsang D."/>
            <person name="Topham K."/>
            <person name="Topping I."/>
            <person name="Tsamla T."/>
            <person name="Vassiliev H."/>
            <person name="Vo A."/>
            <person name="Wangchuk T."/>
            <person name="Wangdi T."/>
            <person name="Weiand M."/>
            <person name="Wilkinson J."/>
            <person name="Wilson A."/>
            <person name="Yadav S."/>
            <person name="Young G."/>
            <person name="Yu Q."/>
            <person name="Zembek L."/>
            <person name="Zhong D."/>
            <person name="Zimmer A."/>
            <person name="Zwirko Z."/>
            <person name="Jaffe D.B."/>
            <person name="Alvarez P."/>
            <person name="Brockman W."/>
            <person name="Butler J."/>
            <person name="Chin C."/>
            <person name="Gnerre S."/>
            <person name="Grabherr M."/>
            <person name="Kleber M."/>
            <person name="Mauceli E."/>
            <person name="MacCallum I."/>
        </authorList>
    </citation>
    <scope>NUCLEOTIDE SEQUENCE [LARGE SCALE GENOMIC DNA]</scope>
    <source>
        <strain evidence="3">MSH-3 / Tucson 14011-0111.49</strain>
    </source>
</reference>
<sequence>MKVFLCLFSLVAFGAYLTLEETLVKDICRQGSGSTKCSKNNTYTWNSRLGTCRAVRLKSGPCGFFNIVERCNEICSEQQMSDDELDTFVMKYTV</sequence>
<feature type="chain" id="PRO_5002808259" evidence="1">
    <location>
        <begin position="21"/>
        <end position="94"/>
    </location>
</feature>
<dbReference type="OMA" id="YEANDLE"/>
<dbReference type="EMBL" id="CH480682">
    <property type="protein sequence ID" value="EDW30952.1"/>
    <property type="molecule type" value="Genomic_DNA"/>
</dbReference>
<feature type="signal peptide" evidence="1">
    <location>
        <begin position="1"/>
        <end position="20"/>
    </location>
</feature>
<name>B4HDM6_DROPE</name>
<dbReference type="AlphaFoldDB" id="B4HDM6"/>
<evidence type="ECO:0000313" key="2">
    <source>
        <dbReference type="EMBL" id="EDW30952.1"/>
    </source>
</evidence>
<gene>
    <name evidence="2" type="primary">Dper\GL22647</name>
    <name evidence="2" type="ORF">Dper_GL22647</name>
</gene>
<keyword evidence="3" id="KW-1185">Reference proteome</keyword>
<accession>B4HDM6</accession>
<dbReference type="Proteomes" id="UP000008744">
    <property type="component" value="Unassembled WGS sequence"/>
</dbReference>
<keyword evidence="1" id="KW-0732">Signal</keyword>